<accession>A0ABS2GZX2</accession>
<keyword evidence="2" id="KW-1185">Reference proteome</keyword>
<evidence type="ECO:0000313" key="2">
    <source>
        <dbReference type="Proteomes" id="UP001516620"/>
    </source>
</evidence>
<gene>
    <name evidence="1" type="ORF">IM700_002455</name>
</gene>
<sequence length="139" mass="14803">MAKTILDYNSTVVTPVTNGVNIPIPVVGGVQIAAVSVFIDPANPASTTNRVELKATIGVEALSDTPNVLVRIWRAGTEIFYGLVELEDAFNDWGLISVHFVEHAPLGVQNYQLIVENQDNNSTARVVGPIVFSAMAIGG</sequence>
<comment type="caution">
    <text evidence="1">The sequence shown here is derived from an EMBL/GenBank/DDBJ whole genome shotgun (WGS) entry which is preliminary data.</text>
</comment>
<evidence type="ECO:0008006" key="3">
    <source>
        <dbReference type="Google" id="ProtNLM"/>
    </source>
</evidence>
<organism evidence="1 2">
    <name type="scientific">Paenibacillus rhizolycopersici</name>
    <dbReference type="NCBI Taxonomy" id="2780073"/>
    <lineage>
        <taxon>Bacteria</taxon>
        <taxon>Bacillati</taxon>
        <taxon>Bacillota</taxon>
        <taxon>Bacilli</taxon>
        <taxon>Bacillales</taxon>
        <taxon>Paenibacillaceae</taxon>
        <taxon>Paenibacillus</taxon>
    </lineage>
</organism>
<name>A0ABS2GZX2_9BACL</name>
<dbReference type="Proteomes" id="UP001516620">
    <property type="component" value="Unassembled WGS sequence"/>
</dbReference>
<protein>
    <recommendedName>
        <fullName evidence="3">Exosporium protein C</fullName>
    </recommendedName>
</protein>
<dbReference type="RefSeq" id="WP_193416664.1">
    <property type="nucleotide sequence ID" value="NZ_JADCNN020000002.1"/>
</dbReference>
<dbReference type="EMBL" id="JADCNN020000002">
    <property type="protein sequence ID" value="MBM6994520.1"/>
    <property type="molecule type" value="Genomic_DNA"/>
</dbReference>
<proteinExistence type="predicted"/>
<reference evidence="1 2" key="1">
    <citation type="submission" date="2021-01" db="EMBL/GenBank/DDBJ databases">
        <title>Paenibacillus sp.nov. isolated from the rhizosphere soil of tomato plant.</title>
        <authorList>
            <person name="Thin K.K."/>
            <person name="Zhang X."/>
            <person name="He S."/>
        </authorList>
    </citation>
    <scope>NUCLEOTIDE SEQUENCE [LARGE SCALE GENOMIC DNA]</scope>
    <source>
        <strain evidence="1 2">DXFW5</strain>
    </source>
</reference>
<evidence type="ECO:0000313" key="1">
    <source>
        <dbReference type="EMBL" id="MBM6994520.1"/>
    </source>
</evidence>